<dbReference type="RefSeq" id="WP_245034825.1">
    <property type="nucleotide sequence ID" value="NZ_CP095075.1"/>
</dbReference>
<feature type="transmembrane region" description="Helical" evidence="1">
    <location>
        <begin position="129"/>
        <end position="151"/>
    </location>
</feature>
<keyword evidence="1" id="KW-1133">Transmembrane helix</keyword>
<evidence type="ECO:0000256" key="1">
    <source>
        <dbReference type="SAM" id="Phobius"/>
    </source>
</evidence>
<reference evidence="2" key="1">
    <citation type="submission" date="2022-04" db="EMBL/GenBank/DDBJ databases">
        <title>Halobacillus sp. isolated from saltern.</title>
        <authorList>
            <person name="Won M."/>
            <person name="Lee C.-M."/>
            <person name="Woen H.-Y."/>
            <person name="Kwon S.-W."/>
        </authorList>
    </citation>
    <scope>NUCLEOTIDE SEQUENCE</scope>
    <source>
        <strain evidence="2">SSHM10-5</strain>
    </source>
</reference>
<keyword evidence="1" id="KW-0812">Transmembrane</keyword>
<dbReference type="Proteomes" id="UP000830326">
    <property type="component" value="Chromosome"/>
</dbReference>
<protein>
    <submittedName>
        <fullName evidence="2">Uncharacterized protein</fullName>
    </submittedName>
</protein>
<dbReference type="EMBL" id="CP095075">
    <property type="protein sequence ID" value="UOR13277.1"/>
    <property type="molecule type" value="Genomic_DNA"/>
</dbReference>
<evidence type="ECO:0000313" key="3">
    <source>
        <dbReference type="Proteomes" id="UP000830326"/>
    </source>
</evidence>
<proteinExistence type="predicted"/>
<keyword evidence="3" id="KW-1185">Reference proteome</keyword>
<accession>A0ABY4HF52</accession>
<evidence type="ECO:0000313" key="2">
    <source>
        <dbReference type="EMBL" id="UOR13277.1"/>
    </source>
</evidence>
<feature type="transmembrane region" description="Helical" evidence="1">
    <location>
        <begin position="7"/>
        <end position="31"/>
    </location>
</feature>
<name>A0ABY4HF52_9BACI</name>
<feature type="transmembrane region" description="Helical" evidence="1">
    <location>
        <begin position="96"/>
        <end position="117"/>
    </location>
</feature>
<gene>
    <name evidence="2" type="ORF">MUO15_07260</name>
</gene>
<sequence length="155" mass="17978">MTERHWLWINLGGVIAFGLLTLISLCTAINGPAQVTLVVISEIIGILTFIFAILTLFYIKDRQRWFAISILSFMGVWIAYGIGYEIGIDAQTNNSWIWFYLYYVVFIASVVLLRFSYTKIKGLFKLAPVFFIFFNAMLTLYMITIHTWYLLPFSE</sequence>
<feature type="transmembrane region" description="Helical" evidence="1">
    <location>
        <begin position="65"/>
        <end position="84"/>
    </location>
</feature>
<organism evidence="2 3">
    <name type="scientific">Halobacillus amylolyticus</name>
    <dbReference type="NCBI Taxonomy" id="2932259"/>
    <lineage>
        <taxon>Bacteria</taxon>
        <taxon>Bacillati</taxon>
        <taxon>Bacillota</taxon>
        <taxon>Bacilli</taxon>
        <taxon>Bacillales</taxon>
        <taxon>Bacillaceae</taxon>
        <taxon>Halobacillus</taxon>
    </lineage>
</organism>
<keyword evidence="1" id="KW-0472">Membrane</keyword>
<feature type="transmembrane region" description="Helical" evidence="1">
    <location>
        <begin position="37"/>
        <end position="58"/>
    </location>
</feature>